<gene>
    <name evidence="3" type="ORF">TRIADDRAFT_33913</name>
</gene>
<dbReference type="KEGG" id="tad:TRIADDRAFT_33913"/>
<evidence type="ECO:0000259" key="2">
    <source>
        <dbReference type="PROSITE" id="PS50041"/>
    </source>
</evidence>
<dbReference type="OMA" id="SEPAINW"/>
<accession>B3SDG2</accession>
<dbReference type="RefSeq" id="XP_002118292.1">
    <property type="nucleotide sequence ID" value="XM_002118256.1"/>
</dbReference>
<protein>
    <recommendedName>
        <fullName evidence="2">C-type lectin domain-containing protein</fullName>
    </recommendedName>
</protein>
<feature type="domain" description="C-type lectin" evidence="2">
    <location>
        <begin position="28"/>
        <end position="144"/>
    </location>
</feature>
<dbReference type="Proteomes" id="UP000009022">
    <property type="component" value="Unassembled WGS sequence"/>
</dbReference>
<evidence type="ECO:0000313" key="4">
    <source>
        <dbReference type="Proteomes" id="UP000009022"/>
    </source>
</evidence>
<dbReference type="InterPro" id="IPR018378">
    <property type="entry name" value="C-type_lectin_CS"/>
</dbReference>
<dbReference type="PROSITE" id="PS00615">
    <property type="entry name" value="C_TYPE_LECTIN_1"/>
    <property type="match status" value="1"/>
</dbReference>
<sequence length="148" mass="16856">MNTLTSYHYCIQSSLVDSCDTNNGWADVENKCYRHFDQQLSWEAARTSCRQLNGDLIVITSGTVVNILQDTFVNITTSFWIGLRDQNGANNLADYRWTDGTSLTSYTNWASGQPSNTNQRCVTADPQWSWFDESCTQLASYMCQKSKY</sequence>
<dbReference type="GO" id="GO:0030246">
    <property type="term" value="F:carbohydrate binding"/>
    <property type="evidence" value="ECO:0000318"/>
    <property type="project" value="GO_Central"/>
</dbReference>
<dbReference type="GO" id="GO:0038187">
    <property type="term" value="F:pattern recognition receptor activity"/>
    <property type="evidence" value="ECO:0000318"/>
    <property type="project" value="GO_Central"/>
</dbReference>
<reference evidence="3 4" key="1">
    <citation type="journal article" date="2008" name="Nature">
        <title>The Trichoplax genome and the nature of placozoans.</title>
        <authorList>
            <person name="Srivastava M."/>
            <person name="Begovic E."/>
            <person name="Chapman J."/>
            <person name="Putnam N.H."/>
            <person name="Hellsten U."/>
            <person name="Kawashima T."/>
            <person name="Kuo A."/>
            <person name="Mitros T."/>
            <person name="Salamov A."/>
            <person name="Carpenter M.L."/>
            <person name="Signorovitch A.Y."/>
            <person name="Moreno M.A."/>
            <person name="Kamm K."/>
            <person name="Grimwood J."/>
            <person name="Schmutz J."/>
            <person name="Shapiro H."/>
            <person name="Grigoriev I.V."/>
            <person name="Buss L.W."/>
            <person name="Schierwater B."/>
            <person name="Dellaporta S.L."/>
            <person name="Rokhsar D.S."/>
        </authorList>
    </citation>
    <scope>NUCLEOTIDE SEQUENCE [LARGE SCALE GENOMIC DNA]</scope>
    <source>
        <strain evidence="3 4">Grell-BS-1999</strain>
    </source>
</reference>
<dbReference type="Pfam" id="PF00059">
    <property type="entry name" value="Lectin_C"/>
    <property type="match status" value="1"/>
</dbReference>
<dbReference type="HOGENOM" id="CLU_049894_10_1_1"/>
<dbReference type="GeneID" id="6759491"/>
<dbReference type="AlphaFoldDB" id="B3SDG2"/>
<dbReference type="GO" id="GO:0006955">
    <property type="term" value="P:immune response"/>
    <property type="evidence" value="ECO:0000318"/>
    <property type="project" value="GO_Central"/>
</dbReference>
<dbReference type="PROSITE" id="PS50041">
    <property type="entry name" value="C_TYPE_LECTIN_2"/>
    <property type="match status" value="1"/>
</dbReference>
<organism evidence="3 4">
    <name type="scientific">Trichoplax adhaerens</name>
    <name type="common">Trichoplax reptans</name>
    <dbReference type="NCBI Taxonomy" id="10228"/>
    <lineage>
        <taxon>Eukaryota</taxon>
        <taxon>Metazoa</taxon>
        <taxon>Placozoa</taxon>
        <taxon>Uniplacotomia</taxon>
        <taxon>Trichoplacea</taxon>
        <taxon>Trichoplacidae</taxon>
        <taxon>Trichoplax</taxon>
    </lineage>
</organism>
<dbReference type="InParanoid" id="B3SDG2"/>
<dbReference type="InterPro" id="IPR001304">
    <property type="entry name" value="C-type_lectin-like"/>
</dbReference>
<evidence type="ECO:0000313" key="3">
    <source>
        <dbReference type="EMBL" id="EDV19226.1"/>
    </source>
</evidence>
<dbReference type="OrthoDB" id="5956643at2759"/>
<name>B3SDG2_TRIAD</name>
<dbReference type="EMBL" id="DS985279">
    <property type="protein sequence ID" value="EDV19226.1"/>
    <property type="molecule type" value="Genomic_DNA"/>
</dbReference>
<dbReference type="GO" id="GO:0009897">
    <property type="term" value="C:external side of plasma membrane"/>
    <property type="evidence" value="ECO:0000318"/>
    <property type="project" value="GO_Central"/>
</dbReference>
<dbReference type="SMART" id="SM00034">
    <property type="entry name" value="CLECT"/>
    <property type="match status" value="1"/>
</dbReference>
<dbReference type="InterPro" id="IPR050111">
    <property type="entry name" value="C-type_lectin/snaclec_domain"/>
</dbReference>
<dbReference type="InterPro" id="IPR016187">
    <property type="entry name" value="CTDL_fold"/>
</dbReference>
<dbReference type="SUPFAM" id="SSF56436">
    <property type="entry name" value="C-type lectin-like"/>
    <property type="match status" value="1"/>
</dbReference>
<dbReference type="PANTHER" id="PTHR22803">
    <property type="entry name" value="MANNOSE, PHOSPHOLIPASE, LECTIN RECEPTOR RELATED"/>
    <property type="match status" value="1"/>
</dbReference>
<dbReference type="CTD" id="6759491"/>
<dbReference type="PhylomeDB" id="B3SDG2"/>
<dbReference type="FunCoup" id="B3SDG2">
    <property type="interactions" value="9"/>
</dbReference>
<dbReference type="InterPro" id="IPR016186">
    <property type="entry name" value="C-type_lectin-like/link_sf"/>
</dbReference>
<dbReference type="Gene3D" id="3.10.100.10">
    <property type="entry name" value="Mannose-Binding Protein A, subunit A"/>
    <property type="match status" value="1"/>
</dbReference>
<proteinExistence type="predicted"/>
<keyword evidence="4" id="KW-1185">Reference proteome</keyword>
<keyword evidence="1" id="KW-1015">Disulfide bond</keyword>
<dbReference type="CDD" id="cd00037">
    <property type="entry name" value="CLECT"/>
    <property type="match status" value="1"/>
</dbReference>
<evidence type="ECO:0000256" key="1">
    <source>
        <dbReference type="ARBA" id="ARBA00023157"/>
    </source>
</evidence>